<accession>A0ABU6UMX9</accession>
<evidence type="ECO:0000313" key="3">
    <source>
        <dbReference type="Proteomes" id="UP001341840"/>
    </source>
</evidence>
<evidence type="ECO:0000313" key="2">
    <source>
        <dbReference type="EMBL" id="MED6161890.1"/>
    </source>
</evidence>
<feature type="domain" description="Transposase MuDR plant" evidence="1">
    <location>
        <begin position="86"/>
        <end position="139"/>
    </location>
</feature>
<keyword evidence="3" id="KW-1185">Reference proteome</keyword>
<protein>
    <recommendedName>
        <fullName evidence="1">Transposase MuDR plant domain-containing protein</fullName>
    </recommendedName>
</protein>
<dbReference type="Pfam" id="PF03108">
    <property type="entry name" value="DBD_Tnp_Mut"/>
    <property type="match status" value="1"/>
</dbReference>
<proteinExistence type="predicted"/>
<evidence type="ECO:0000259" key="1">
    <source>
        <dbReference type="Pfam" id="PF03108"/>
    </source>
</evidence>
<reference evidence="2 3" key="1">
    <citation type="journal article" date="2023" name="Plants (Basel)">
        <title>Bridging the Gap: Combining Genomics and Transcriptomics Approaches to Understand Stylosanthes scabra, an Orphan Legume from the Brazilian Caatinga.</title>
        <authorList>
            <person name="Ferreira-Neto J.R.C."/>
            <person name="da Silva M.D."/>
            <person name="Binneck E."/>
            <person name="de Melo N.F."/>
            <person name="da Silva R.H."/>
            <person name="de Melo A.L.T.M."/>
            <person name="Pandolfi V."/>
            <person name="Bustamante F.O."/>
            <person name="Brasileiro-Vidal A.C."/>
            <person name="Benko-Iseppon A.M."/>
        </authorList>
    </citation>
    <scope>NUCLEOTIDE SEQUENCE [LARGE SCALE GENOMIC DNA]</scope>
    <source>
        <tissue evidence="2">Leaves</tissue>
    </source>
</reference>
<organism evidence="2 3">
    <name type="scientific">Stylosanthes scabra</name>
    <dbReference type="NCBI Taxonomy" id="79078"/>
    <lineage>
        <taxon>Eukaryota</taxon>
        <taxon>Viridiplantae</taxon>
        <taxon>Streptophyta</taxon>
        <taxon>Embryophyta</taxon>
        <taxon>Tracheophyta</taxon>
        <taxon>Spermatophyta</taxon>
        <taxon>Magnoliopsida</taxon>
        <taxon>eudicotyledons</taxon>
        <taxon>Gunneridae</taxon>
        <taxon>Pentapetalae</taxon>
        <taxon>rosids</taxon>
        <taxon>fabids</taxon>
        <taxon>Fabales</taxon>
        <taxon>Fabaceae</taxon>
        <taxon>Papilionoideae</taxon>
        <taxon>50 kb inversion clade</taxon>
        <taxon>dalbergioids sensu lato</taxon>
        <taxon>Dalbergieae</taxon>
        <taxon>Pterocarpus clade</taxon>
        <taxon>Stylosanthes</taxon>
    </lineage>
</organism>
<dbReference type="EMBL" id="JASCZI010121472">
    <property type="protein sequence ID" value="MED6161890.1"/>
    <property type="molecule type" value="Genomic_DNA"/>
</dbReference>
<dbReference type="InterPro" id="IPR004332">
    <property type="entry name" value="Transposase_MuDR"/>
</dbReference>
<sequence>MLEELYSGSEDDFKANYEALEKEEEEGDEGIDMAVQKYSNPLASHHPFGIPSCVRELDLEALDAHEFPEFANIAIATRDDGELMIGMEYTCRKAVVSATRKYTISRGVDYTVWESEPRTFCAKCKLYGNGCDWLIRASLIQKRDFGPFVESDPSLKVKSVIAQIQSKYNYTISYHKAWLGK</sequence>
<gene>
    <name evidence="2" type="ORF">PIB30_065052</name>
</gene>
<name>A0ABU6UMX9_9FABA</name>
<comment type="caution">
    <text evidence="2">The sequence shown here is derived from an EMBL/GenBank/DDBJ whole genome shotgun (WGS) entry which is preliminary data.</text>
</comment>
<dbReference type="Proteomes" id="UP001341840">
    <property type="component" value="Unassembled WGS sequence"/>
</dbReference>